<sequence length="236" mass="27239">MENTFFEAPEYPVLDRFKKCAKLFVKQAFLVLALLLLIRISEIGFYGYTLPTVRNSMLLIGEGICYTLIYFLKSLPILFVFYAIVFFSNIGGLALKICNYALFAIYLLIELLLARYFYQSEALLAEKIFVKGGVDFSKCFVLGFYWLGSVAIVLILLWLMLNAAKNIRFIDSAFSFFMIIAGLVLLLFGVPAVPDREENFRFKIMVPKSAYLIEKSFTLYFEEEPKVDLYKENYID</sequence>
<feature type="transmembrane region" description="Helical" evidence="1">
    <location>
        <begin position="100"/>
        <end position="118"/>
    </location>
</feature>
<feature type="transmembrane region" description="Helical" evidence="1">
    <location>
        <begin position="139"/>
        <end position="161"/>
    </location>
</feature>
<evidence type="ECO:0000313" key="2">
    <source>
        <dbReference type="EMBL" id="MFN0254308.1"/>
    </source>
</evidence>
<comment type="caution">
    <text evidence="2">The sequence shown here is derived from an EMBL/GenBank/DDBJ whole genome shotgun (WGS) entry which is preliminary data.</text>
</comment>
<evidence type="ECO:0000256" key="1">
    <source>
        <dbReference type="SAM" id="Phobius"/>
    </source>
</evidence>
<evidence type="ECO:0000313" key="3">
    <source>
        <dbReference type="Proteomes" id="UP001517247"/>
    </source>
</evidence>
<feature type="transmembrane region" description="Helical" evidence="1">
    <location>
        <begin position="28"/>
        <end position="49"/>
    </location>
</feature>
<gene>
    <name evidence="2" type="ORF">E6A44_001910</name>
</gene>
<keyword evidence="3" id="KW-1185">Reference proteome</keyword>
<accession>A0ABW9J194</accession>
<keyword evidence="1" id="KW-0812">Transmembrane</keyword>
<feature type="transmembrane region" description="Helical" evidence="1">
    <location>
        <begin position="173"/>
        <end position="193"/>
    </location>
</feature>
<name>A0ABW9J194_9SPHI</name>
<organism evidence="2 3">
    <name type="scientific">Pedobacter ureilyticus</name>
    <dbReference type="NCBI Taxonomy" id="1393051"/>
    <lineage>
        <taxon>Bacteria</taxon>
        <taxon>Pseudomonadati</taxon>
        <taxon>Bacteroidota</taxon>
        <taxon>Sphingobacteriia</taxon>
        <taxon>Sphingobacteriales</taxon>
        <taxon>Sphingobacteriaceae</taxon>
        <taxon>Pedobacter</taxon>
    </lineage>
</organism>
<protein>
    <submittedName>
        <fullName evidence="2">Uncharacterized protein</fullName>
    </submittedName>
</protein>
<dbReference type="EMBL" id="SSHJ02000001">
    <property type="protein sequence ID" value="MFN0254308.1"/>
    <property type="molecule type" value="Genomic_DNA"/>
</dbReference>
<dbReference type="Proteomes" id="UP001517247">
    <property type="component" value="Unassembled WGS sequence"/>
</dbReference>
<proteinExistence type="predicted"/>
<keyword evidence="1" id="KW-1133">Transmembrane helix</keyword>
<dbReference type="RefSeq" id="WP_138721473.1">
    <property type="nucleotide sequence ID" value="NZ_SSHJ02000001.1"/>
</dbReference>
<keyword evidence="1" id="KW-0472">Membrane</keyword>
<reference evidence="2 3" key="1">
    <citation type="submission" date="2024-12" db="EMBL/GenBank/DDBJ databases">
        <authorList>
            <person name="Hu S."/>
        </authorList>
    </citation>
    <scope>NUCLEOTIDE SEQUENCE [LARGE SCALE GENOMIC DNA]</scope>
    <source>
        <strain evidence="2 3">THG-T11</strain>
    </source>
</reference>